<organism evidence="2 3">
    <name type="scientific">Clostridium saudiense</name>
    <dbReference type="NCBI Taxonomy" id="1414720"/>
    <lineage>
        <taxon>Bacteria</taxon>
        <taxon>Bacillati</taxon>
        <taxon>Bacillota</taxon>
        <taxon>Clostridia</taxon>
        <taxon>Eubacteriales</taxon>
        <taxon>Clostridiaceae</taxon>
        <taxon>Clostridium</taxon>
    </lineage>
</organism>
<name>A0ABS2FJD4_9CLOT</name>
<dbReference type="RefSeq" id="WP_198603724.1">
    <property type="nucleotide sequence ID" value="NZ_JACJLL010000135.1"/>
</dbReference>
<accession>A0ABS2FJD4</accession>
<feature type="domain" description="Predicted DNA-binding protein ribbon-helix-helix" evidence="1">
    <location>
        <begin position="14"/>
        <end position="55"/>
    </location>
</feature>
<dbReference type="InterPro" id="IPR038733">
    <property type="entry name" value="Predicted_DNA_bind_prot_RHH"/>
</dbReference>
<keyword evidence="3" id="KW-1185">Reference proteome</keyword>
<proteinExistence type="predicted"/>
<evidence type="ECO:0000313" key="2">
    <source>
        <dbReference type="EMBL" id="MBM6820609.1"/>
    </source>
</evidence>
<dbReference type="EMBL" id="JACJLL010000135">
    <property type="protein sequence ID" value="MBM6820609.1"/>
    <property type="molecule type" value="Genomic_DNA"/>
</dbReference>
<protein>
    <submittedName>
        <fullName evidence="2">Ribbon-helix-helix domain-containing protein</fullName>
    </submittedName>
</protein>
<sequence>MSEKINKNKTDLKNRKRYTASFDLKLFEAMKTYSDETSIPFSKLLDKAMYKFLEDNNLLNYIENNSKE</sequence>
<evidence type="ECO:0000313" key="3">
    <source>
        <dbReference type="Proteomes" id="UP000767334"/>
    </source>
</evidence>
<comment type="caution">
    <text evidence="2">The sequence shown here is derived from an EMBL/GenBank/DDBJ whole genome shotgun (WGS) entry which is preliminary data.</text>
</comment>
<gene>
    <name evidence="2" type="ORF">H6A19_14935</name>
</gene>
<dbReference type="Proteomes" id="UP000767334">
    <property type="component" value="Unassembled WGS sequence"/>
</dbReference>
<evidence type="ECO:0000259" key="1">
    <source>
        <dbReference type="Pfam" id="PF12651"/>
    </source>
</evidence>
<dbReference type="Pfam" id="PF12651">
    <property type="entry name" value="RHH_3"/>
    <property type="match status" value="1"/>
</dbReference>
<reference evidence="2 3" key="1">
    <citation type="journal article" date="2021" name="Sci. Rep.">
        <title>The distribution of antibiotic resistance genes in chicken gut microbiota commensals.</title>
        <authorList>
            <person name="Juricova H."/>
            <person name="Matiasovicova J."/>
            <person name="Kubasova T."/>
            <person name="Cejkova D."/>
            <person name="Rychlik I."/>
        </authorList>
    </citation>
    <scope>NUCLEOTIDE SEQUENCE [LARGE SCALE GENOMIC DNA]</scope>
    <source>
        <strain evidence="2 3">An435</strain>
    </source>
</reference>